<protein>
    <submittedName>
        <fullName evidence="9">Transporter, major facilitator family</fullName>
    </submittedName>
</protein>
<evidence type="ECO:0000256" key="2">
    <source>
        <dbReference type="ARBA" id="ARBA00022475"/>
    </source>
</evidence>
<dbReference type="CDD" id="cd06174">
    <property type="entry name" value="MFS"/>
    <property type="match status" value="1"/>
</dbReference>
<dbReference type="InterPro" id="IPR011701">
    <property type="entry name" value="MFS"/>
</dbReference>
<feature type="transmembrane region" description="Helical" evidence="7">
    <location>
        <begin position="193"/>
        <end position="212"/>
    </location>
</feature>
<comment type="subcellular location">
    <subcellularLocation>
        <location evidence="1">Cell membrane</location>
        <topology evidence="1">Multi-pass membrane protein</topology>
    </subcellularLocation>
</comment>
<evidence type="ECO:0000256" key="1">
    <source>
        <dbReference type="ARBA" id="ARBA00004651"/>
    </source>
</evidence>
<feature type="transmembrane region" description="Helical" evidence="7">
    <location>
        <begin position="41"/>
        <end position="66"/>
    </location>
</feature>
<keyword evidence="2" id="KW-1003">Cell membrane</keyword>
<dbReference type="SUPFAM" id="SSF103473">
    <property type="entry name" value="MFS general substrate transporter"/>
    <property type="match status" value="1"/>
</dbReference>
<keyword evidence="5 7" id="KW-0472">Membrane</keyword>
<dbReference type="InterPro" id="IPR020846">
    <property type="entry name" value="MFS_dom"/>
</dbReference>
<evidence type="ECO:0000313" key="9">
    <source>
        <dbReference type="EMBL" id="ALN60436.1"/>
    </source>
</evidence>
<evidence type="ECO:0000256" key="4">
    <source>
        <dbReference type="ARBA" id="ARBA00022989"/>
    </source>
</evidence>
<feature type="transmembrane region" description="Helical" evidence="7">
    <location>
        <begin position="277"/>
        <end position="302"/>
    </location>
</feature>
<dbReference type="KEGG" id="lez:GLE_5095"/>
<dbReference type="AlphaFoldDB" id="A0A0S2DPD3"/>
<feature type="transmembrane region" description="Helical" evidence="7">
    <location>
        <begin position="402"/>
        <end position="420"/>
    </location>
</feature>
<reference evidence="9 10" key="1">
    <citation type="submission" date="2015-11" db="EMBL/GenBank/DDBJ databases">
        <title>Genome sequences of Lysobacter enzymogenes strain C3 and Lysobacter antibioticus ATCC 29479.</title>
        <authorList>
            <person name="Kobayashi D.Y."/>
        </authorList>
    </citation>
    <scope>NUCLEOTIDE SEQUENCE [LARGE SCALE GENOMIC DNA]</scope>
    <source>
        <strain evidence="9 10">C3</strain>
    </source>
</reference>
<dbReference type="InterPro" id="IPR050189">
    <property type="entry name" value="MFS_Efflux_Transporters"/>
</dbReference>
<gene>
    <name evidence="9" type="ORF">GLE_5095</name>
</gene>
<dbReference type="Pfam" id="PF07690">
    <property type="entry name" value="MFS_1"/>
    <property type="match status" value="1"/>
</dbReference>
<evidence type="ECO:0000259" key="8">
    <source>
        <dbReference type="PROSITE" id="PS50850"/>
    </source>
</evidence>
<dbReference type="PANTHER" id="PTHR43124:SF3">
    <property type="entry name" value="CHLORAMPHENICOL EFFLUX PUMP RV0191"/>
    <property type="match status" value="1"/>
</dbReference>
<evidence type="ECO:0000313" key="10">
    <source>
        <dbReference type="Proteomes" id="UP000061569"/>
    </source>
</evidence>
<dbReference type="Gene3D" id="1.20.1250.20">
    <property type="entry name" value="MFS general substrate transporter like domains"/>
    <property type="match status" value="1"/>
</dbReference>
<feature type="transmembrane region" description="Helical" evidence="7">
    <location>
        <begin position="165"/>
        <end position="187"/>
    </location>
</feature>
<feature type="transmembrane region" description="Helical" evidence="7">
    <location>
        <begin position="335"/>
        <end position="356"/>
    </location>
</feature>
<dbReference type="Proteomes" id="UP000061569">
    <property type="component" value="Chromosome"/>
</dbReference>
<feature type="transmembrane region" description="Helical" evidence="7">
    <location>
        <begin position="245"/>
        <end position="265"/>
    </location>
</feature>
<evidence type="ECO:0000256" key="3">
    <source>
        <dbReference type="ARBA" id="ARBA00022692"/>
    </source>
</evidence>
<evidence type="ECO:0000256" key="7">
    <source>
        <dbReference type="SAM" id="Phobius"/>
    </source>
</evidence>
<accession>A0A0S2DPD3</accession>
<feature type="transmembrane region" description="Helical" evidence="7">
    <location>
        <begin position="78"/>
        <end position="100"/>
    </location>
</feature>
<dbReference type="EMBL" id="CP013140">
    <property type="protein sequence ID" value="ALN60436.1"/>
    <property type="molecule type" value="Genomic_DNA"/>
</dbReference>
<dbReference type="STRING" id="69.GLE_5095"/>
<keyword evidence="3 7" id="KW-0812">Transmembrane</keyword>
<keyword evidence="4 7" id="KW-1133">Transmembrane helix</keyword>
<feature type="region of interest" description="Disordered" evidence="6">
    <location>
        <begin position="1"/>
        <end position="32"/>
    </location>
</feature>
<organism evidence="9 10">
    <name type="scientific">Lysobacter enzymogenes</name>
    <dbReference type="NCBI Taxonomy" id="69"/>
    <lineage>
        <taxon>Bacteria</taxon>
        <taxon>Pseudomonadati</taxon>
        <taxon>Pseudomonadota</taxon>
        <taxon>Gammaproteobacteria</taxon>
        <taxon>Lysobacterales</taxon>
        <taxon>Lysobacteraceae</taxon>
        <taxon>Lysobacter</taxon>
    </lineage>
</organism>
<evidence type="ECO:0000256" key="6">
    <source>
        <dbReference type="SAM" id="MobiDB-lite"/>
    </source>
</evidence>
<proteinExistence type="predicted"/>
<feature type="transmembrane region" description="Helical" evidence="7">
    <location>
        <begin position="107"/>
        <end position="125"/>
    </location>
</feature>
<dbReference type="PATRIC" id="fig|69.6.peg.5020"/>
<dbReference type="InterPro" id="IPR036259">
    <property type="entry name" value="MFS_trans_sf"/>
</dbReference>
<dbReference type="GO" id="GO:0022857">
    <property type="term" value="F:transmembrane transporter activity"/>
    <property type="evidence" value="ECO:0007669"/>
    <property type="project" value="InterPro"/>
</dbReference>
<dbReference type="GO" id="GO:0005886">
    <property type="term" value="C:plasma membrane"/>
    <property type="evidence" value="ECO:0007669"/>
    <property type="project" value="UniProtKB-SubCell"/>
</dbReference>
<dbReference type="PANTHER" id="PTHR43124">
    <property type="entry name" value="PURINE EFFLUX PUMP PBUE"/>
    <property type="match status" value="1"/>
</dbReference>
<name>A0A0S2DPD3_LYSEN</name>
<sequence length="431" mass="43526">MFPTRSARMKSTSLPFSAQPPSDTAPDRPAQADAASTDWRAVAAVFGAGLIAALQVGKTAIALPALRADLGLDLRAGGWLMAVFGLLGLFASVPAGALVARLGDRRLQVAGLAAMALGSALGSQADSLTALMATRVLEGAGFLLFAVAGASVLQRLSQARDRAVVFAIWSCYMPAGMALALATGAALDGWRGYWELNALLCAAAALALHWAVRAPSAQAARAAAARPWRAIAADAWAVAGARGPLLLALAFALYALQFYALLSFLPTLLMQRMQVDAAGAGLLSGAAIGANVLGNLAAGALLRRGARRWRLIALASATMGLSAAAVFALPLPATVAYSLCVLFALAGGLLPASTIGGAAELERDPGRIAIAVGLLMQGSYLGQVIGPSLFGSVVQAAGWPAAAWPVGLAALGAVAAAVALRRSFAAEGGRG</sequence>
<feature type="transmembrane region" description="Helical" evidence="7">
    <location>
        <begin position="368"/>
        <end position="390"/>
    </location>
</feature>
<evidence type="ECO:0000256" key="5">
    <source>
        <dbReference type="ARBA" id="ARBA00023136"/>
    </source>
</evidence>
<feature type="domain" description="Major facilitator superfamily (MFS) profile" evidence="8">
    <location>
        <begin position="41"/>
        <end position="430"/>
    </location>
</feature>
<feature type="transmembrane region" description="Helical" evidence="7">
    <location>
        <begin position="131"/>
        <end position="153"/>
    </location>
</feature>
<feature type="transmembrane region" description="Helical" evidence="7">
    <location>
        <begin position="309"/>
        <end position="329"/>
    </location>
</feature>
<dbReference type="PROSITE" id="PS50850">
    <property type="entry name" value="MFS"/>
    <property type="match status" value="1"/>
</dbReference>
<feature type="compositionally biased region" description="Polar residues" evidence="6">
    <location>
        <begin position="9"/>
        <end position="22"/>
    </location>
</feature>